<keyword evidence="2" id="KW-1185">Reference proteome</keyword>
<proteinExistence type="predicted"/>
<dbReference type="Proteomes" id="UP000789342">
    <property type="component" value="Unassembled WGS sequence"/>
</dbReference>
<comment type="caution">
    <text evidence="1">The sequence shown here is derived from an EMBL/GenBank/DDBJ whole genome shotgun (WGS) entry which is preliminary data.</text>
</comment>
<accession>A0A9N9N2W6</accession>
<evidence type="ECO:0000313" key="1">
    <source>
        <dbReference type="EMBL" id="CAG8699305.1"/>
    </source>
</evidence>
<evidence type="ECO:0000313" key="2">
    <source>
        <dbReference type="Proteomes" id="UP000789342"/>
    </source>
</evidence>
<organism evidence="1 2">
    <name type="scientific">Acaulospora morrowiae</name>
    <dbReference type="NCBI Taxonomy" id="94023"/>
    <lineage>
        <taxon>Eukaryota</taxon>
        <taxon>Fungi</taxon>
        <taxon>Fungi incertae sedis</taxon>
        <taxon>Mucoromycota</taxon>
        <taxon>Glomeromycotina</taxon>
        <taxon>Glomeromycetes</taxon>
        <taxon>Diversisporales</taxon>
        <taxon>Acaulosporaceae</taxon>
        <taxon>Acaulospora</taxon>
    </lineage>
</organism>
<sequence length="46" mass="4990">VGEFFFVKAHDVGSQQKFIIGGCAYLAKGSSPKHRYEESAPTTTAK</sequence>
<dbReference type="EMBL" id="CAJVPV010016690">
    <property type="protein sequence ID" value="CAG8699305.1"/>
    <property type="molecule type" value="Genomic_DNA"/>
</dbReference>
<feature type="non-terminal residue" evidence="1">
    <location>
        <position position="1"/>
    </location>
</feature>
<gene>
    <name evidence="1" type="ORF">AMORRO_LOCUS12030</name>
</gene>
<protein>
    <submittedName>
        <fullName evidence="1">8226_t:CDS:1</fullName>
    </submittedName>
</protein>
<reference evidence="1" key="1">
    <citation type="submission" date="2021-06" db="EMBL/GenBank/DDBJ databases">
        <authorList>
            <person name="Kallberg Y."/>
            <person name="Tangrot J."/>
            <person name="Rosling A."/>
        </authorList>
    </citation>
    <scope>NUCLEOTIDE SEQUENCE</scope>
    <source>
        <strain evidence="1">CL551</strain>
    </source>
</reference>
<dbReference type="AlphaFoldDB" id="A0A9N9N2W6"/>
<name>A0A9N9N2W6_9GLOM</name>